<evidence type="ECO:0000256" key="5">
    <source>
        <dbReference type="PROSITE-ProRule" id="PRU00339"/>
    </source>
</evidence>
<keyword evidence="9" id="KW-1185">Reference proteome</keyword>
<feature type="transmembrane region" description="Helical" evidence="7">
    <location>
        <begin position="165"/>
        <end position="182"/>
    </location>
</feature>
<organism evidence="8 9">
    <name type="scientific">Littorina saxatilis</name>
    <dbReference type="NCBI Taxonomy" id="31220"/>
    <lineage>
        <taxon>Eukaryota</taxon>
        <taxon>Metazoa</taxon>
        <taxon>Spiralia</taxon>
        <taxon>Lophotrochozoa</taxon>
        <taxon>Mollusca</taxon>
        <taxon>Gastropoda</taxon>
        <taxon>Caenogastropoda</taxon>
        <taxon>Littorinimorpha</taxon>
        <taxon>Littorinoidea</taxon>
        <taxon>Littorinidae</taxon>
        <taxon>Littorina</taxon>
    </lineage>
</organism>
<evidence type="ECO:0000313" key="8">
    <source>
        <dbReference type="EMBL" id="KAK7116755.1"/>
    </source>
</evidence>
<evidence type="ECO:0000256" key="1">
    <source>
        <dbReference type="ARBA" id="ARBA00004496"/>
    </source>
</evidence>
<keyword evidence="7" id="KW-0472">Membrane</keyword>
<evidence type="ECO:0000256" key="7">
    <source>
        <dbReference type="SAM" id="Phobius"/>
    </source>
</evidence>
<dbReference type="GO" id="GO:0005737">
    <property type="term" value="C:cytoplasm"/>
    <property type="evidence" value="ECO:0007669"/>
    <property type="project" value="UniProtKB-SubCell"/>
</dbReference>
<dbReference type="PANTHER" id="PTHR22904">
    <property type="entry name" value="TPR REPEAT CONTAINING PROTEIN"/>
    <property type="match status" value="1"/>
</dbReference>
<dbReference type="InterPro" id="IPR011990">
    <property type="entry name" value="TPR-like_helical_dom_sf"/>
</dbReference>
<feature type="repeat" description="TPR" evidence="5">
    <location>
        <begin position="73"/>
        <end position="106"/>
    </location>
</feature>
<keyword evidence="2" id="KW-0963">Cytoplasm</keyword>
<keyword evidence="7" id="KW-1133">Transmembrane helix</keyword>
<dbReference type="Proteomes" id="UP001374579">
    <property type="component" value="Unassembled WGS sequence"/>
</dbReference>
<dbReference type="InterPro" id="IPR019734">
    <property type="entry name" value="TPR_rpt"/>
</dbReference>
<comment type="caution">
    <text evidence="8">The sequence shown here is derived from an EMBL/GenBank/DDBJ whole genome shotgun (WGS) entry which is preliminary data.</text>
</comment>
<dbReference type="EMBL" id="JBAMIC010000001">
    <property type="protein sequence ID" value="KAK7116755.1"/>
    <property type="molecule type" value="Genomic_DNA"/>
</dbReference>
<name>A0AAN9C9A4_9CAEN</name>
<accession>A0AAN9C9A4</accession>
<gene>
    <name evidence="8" type="ORF">V1264_002380</name>
</gene>
<proteinExistence type="predicted"/>
<evidence type="ECO:0000256" key="2">
    <source>
        <dbReference type="ARBA" id="ARBA00022490"/>
    </source>
</evidence>
<evidence type="ECO:0000256" key="6">
    <source>
        <dbReference type="SAM" id="MobiDB-lite"/>
    </source>
</evidence>
<feature type="region of interest" description="Disordered" evidence="6">
    <location>
        <begin position="197"/>
        <end position="243"/>
    </location>
</feature>
<dbReference type="PANTHER" id="PTHR22904:SF532">
    <property type="entry name" value="HEAT SHOCK PROTEIN STI1-LIKE PROTEIN"/>
    <property type="match status" value="1"/>
</dbReference>
<dbReference type="GO" id="GO:0051879">
    <property type="term" value="F:Hsp90 protein binding"/>
    <property type="evidence" value="ECO:0007669"/>
    <property type="project" value="TreeGrafter"/>
</dbReference>
<dbReference type="Gene3D" id="1.25.40.10">
    <property type="entry name" value="Tetratricopeptide repeat domain"/>
    <property type="match status" value="1"/>
</dbReference>
<evidence type="ECO:0000256" key="4">
    <source>
        <dbReference type="ARBA" id="ARBA00022803"/>
    </source>
</evidence>
<keyword evidence="3" id="KW-0677">Repeat</keyword>
<dbReference type="SUPFAM" id="SSF48452">
    <property type="entry name" value="TPR-like"/>
    <property type="match status" value="1"/>
</dbReference>
<sequence>MKPQAEQLKEQGNAALKKGSPAEAVLHYTHAVKLEPSNHLLYSNRSLAFLKLDQYYLALQDAQQTIKLQPSWPKGYFRKGEVECKAGHYGMALMSYKQAMILDPTDESIQTAISRVNKEMNKERKALARQPLVFAAGGAGIGLLVVLADQFLASSPSVKHPVLQVLLISAFALIGVGISKAYRYLLDSQKSGLLDPPIDLLEEMSGKPSAEPGLSEDSQSQNSQTHRKGGTAAARQRYRKAKS</sequence>
<feature type="repeat" description="TPR" evidence="5">
    <location>
        <begin position="5"/>
        <end position="38"/>
    </location>
</feature>
<dbReference type="PROSITE" id="PS50005">
    <property type="entry name" value="TPR"/>
    <property type="match status" value="2"/>
</dbReference>
<keyword evidence="4 5" id="KW-0802">TPR repeat</keyword>
<evidence type="ECO:0000313" key="9">
    <source>
        <dbReference type="Proteomes" id="UP001374579"/>
    </source>
</evidence>
<evidence type="ECO:0008006" key="10">
    <source>
        <dbReference type="Google" id="ProtNLM"/>
    </source>
</evidence>
<dbReference type="SMART" id="SM00028">
    <property type="entry name" value="TPR"/>
    <property type="match status" value="3"/>
</dbReference>
<reference evidence="8 9" key="1">
    <citation type="submission" date="2024-02" db="EMBL/GenBank/DDBJ databases">
        <title>Chromosome-scale genome assembly of the rough periwinkle Littorina saxatilis.</title>
        <authorList>
            <person name="De Jode A."/>
            <person name="Faria R."/>
            <person name="Formenti G."/>
            <person name="Sims Y."/>
            <person name="Smith T.P."/>
            <person name="Tracey A."/>
            <person name="Wood J.M.D."/>
            <person name="Zagrodzka Z.B."/>
            <person name="Johannesson K."/>
            <person name="Butlin R.K."/>
            <person name="Leder E.H."/>
        </authorList>
    </citation>
    <scope>NUCLEOTIDE SEQUENCE [LARGE SCALE GENOMIC DNA]</scope>
    <source>
        <strain evidence="8">Snail1</strain>
        <tissue evidence="8">Muscle</tissue>
    </source>
</reference>
<protein>
    <recommendedName>
        <fullName evidence="10">Stress-induced-phosphoprotein 1</fullName>
    </recommendedName>
</protein>
<keyword evidence="7" id="KW-0812">Transmembrane</keyword>
<dbReference type="AlphaFoldDB" id="A0AAN9C9A4"/>
<dbReference type="FunFam" id="1.25.40.10:FF:000020">
    <property type="entry name" value="Stress-induced phosphoprotein 1"/>
    <property type="match status" value="1"/>
</dbReference>
<feature type="transmembrane region" description="Helical" evidence="7">
    <location>
        <begin position="132"/>
        <end position="153"/>
    </location>
</feature>
<comment type="subcellular location">
    <subcellularLocation>
        <location evidence="1">Cytoplasm</location>
    </subcellularLocation>
</comment>
<evidence type="ECO:0000256" key="3">
    <source>
        <dbReference type="ARBA" id="ARBA00022737"/>
    </source>
</evidence>